<dbReference type="PANTHER" id="PTHR13558">
    <property type="entry name" value="TRANSMEMBRANE PROTEIN 134"/>
    <property type="match status" value="1"/>
</dbReference>
<name>A8XXX7_CAEBR</name>
<keyword evidence="3 7" id="KW-0812">Transmembrane</keyword>
<evidence type="ECO:0000313" key="9">
    <source>
        <dbReference type="Proteomes" id="UP000008549"/>
    </source>
</evidence>
<organism evidence="8 9">
    <name type="scientific">Caenorhabditis briggsae</name>
    <dbReference type="NCBI Taxonomy" id="6238"/>
    <lineage>
        <taxon>Eukaryota</taxon>
        <taxon>Metazoa</taxon>
        <taxon>Ecdysozoa</taxon>
        <taxon>Nematoda</taxon>
        <taxon>Chromadorea</taxon>
        <taxon>Rhabditida</taxon>
        <taxon>Rhabditina</taxon>
        <taxon>Rhabditomorpha</taxon>
        <taxon>Rhabditoidea</taxon>
        <taxon>Rhabditidae</taxon>
        <taxon>Peloderinae</taxon>
        <taxon>Caenorhabditis</taxon>
    </lineage>
</organism>
<evidence type="ECO:0000256" key="1">
    <source>
        <dbReference type="ARBA" id="ARBA00004141"/>
    </source>
</evidence>
<reference evidence="8 9" key="1">
    <citation type="journal article" date="2003" name="PLoS Biol.">
        <title>The genome sequence of Caenorhabditis briggsae: a platform for comparative genomics.</title>
        <authorList>
            <person name="Stein L.D."/>
            <person name="Bao Z."/>
            <person name="Blasiar D."/>
            <person name="Blumenthal T."/>
            <person name="Brent M.R."/>
            <person name="Chen N."/>
            <person name="Chinwalla A."/>
            <person name="Clarke L."/>
            <person name="Clee C."/>
            <person name="Coghlan A."/>
            <person name="Coulson A."/>
            <person name="D'Eustachio P."/>
            <person name="Fitch D.H."/>
            <person name="Fulton L.A."/>
            <person name="Fulton R.E."/>
            <person name="Griffiths-Jones S."/>
            <person name="Harris T.W."/>
            <person name="Hillier L.W."/>
            <person name="Kamath R."/>
            <person name="Kuwabara P.E."/>
            <person name="Mardis E.R."/>
            <person name="Marra M.A."/>
            <person name="Miner T.L."/>
            <person name="Minx P."/>
            <person name="Mullikin J.C."/>
            <person name="Plumb R.W."/>
            <person name="Rogers J."/>
            <person name="Schein J.E."/>
            <person name="Sohrmann M."/>
            <person name="Spieth J."/>
            <person name="Stajich J.E."/>
            <person name="Wei C."/>
            <person name="Willey D."/>
            <person name="Wilson R.K."/>
            <person name="Durbin R."/>
            <person name="Waterston R.H."/>
        </authorList>
    </citation>
    <scope>NUCLEOTIDE SEQUENCE [LARGE SCALE GENOMIC DNA]</scope>
    <source>
        <strain evidence="8 9">AF16</strain>
    </source>
</reference>
<dbReference type="CTD" id="8588605"/>
<dbReference type="EMBL" id="HE601012">
    <property type="protein sequence ID" value="CAP37496.2"/>
    <property type="molecule type" value="Genomic_DNA"/>
</dbReference>
<dbReference type="PANTHER" id="PTHR13558:SF1">
    <property type="entry name" value="TRANSMEMBRANE PROTEIN 134"/>
    <property type="match status" value="1"/>
</dbReference>
<dbReference type="OMA" id="GFYHVYY"/>
<dbReference type="InterPro" id="IPR008590">
    <property type="entry name" value="TMEM_230/134"/>
</dbReference>
<accession>A8XXX7</accession>
<evidence type="ECO:0000256" key="3">
    <source>
        <dbReference type="ARBA" id="ARBA00022692"/>
    </source>
</evidence>
<dbReference type="WormBase" id="CBG20494">
    <property type="protein sequence ID" value="CBP11531"/>
    <property type="gene ID" value="WBGene00039467"/>
</dbReference>
<dbReference type="AlphaFoldDB" id="A8XXX7"/>
<dbReference type="KEGG" id="cbr:CBG_20494"/>
<dbReference type="GeneID" id="8588605"/>
<feature type="region of interest" description="Disordered" evidence="6">
    <location>
        <begin position="63"/>
        <end position="118"/>
    </location>
</feature>
<dbReference type="HOGENOM" id="CLU_116429_0_0_1"/>
<dbReference type="Proteomes" id="UP000008549">
    <property type="component" value="Unassembled WGS sequence"/>
</dbReference>
<dbReference type="STRING" id="6238.A8XXX7"/>
<dbReference type="InParanoid" id="A8XXX7"/>
<keyword evidence="9" id="KW-1185">Reference proteome</keyword>
<dbReference type="InterPro" id="IPR039714">
    <property type="entry name" value="TMEM134"/>
</dbReference>
<dbReference type="Pfam" id="PF05915">
    <property type="entry name" value="TMEM_230_134"/>
    <property type="match status" value="1"/>
</dbReference>
<comment type="subcellular location">
    <subcellularLocation>
        <location evidence="1">Membrane</location>
        <topology evidence="1">Multi-pass membrane protein</topology>
    </subcellularLocation>
</comment>
<keyword evidence="5 7" id="KW-0472">Membrane</keyword>
<evidence type="ECO:0000313" key="10">
    <source>
        <dbReference type="WormBase" id="CBG20494"/>
    </source>
</evidence>
<reference evidence="8 9" key="2">
    <citation type="journal article" date="2011" name="PLoS Genet.">
        <title>Caenorhabditis briggsae recombinant inbred line genotypes reveal inter-strain incompatibility and the evolution of recombination.</title>
        <authorList>
            <person name="Ross J.A."/>
            <person name="Koboldt D.C."/>
            <person name="Staisch J.E."/>
            <person name="Chamberlin H.M."/>
            <person name="Gupta B.P."/>
            <person name="Miller R.D."/>
            <person name="Baird S.E."/>
            <person name="Haag E.S."/>
        </authorList>
    </citation>
    <scope>NUCLEOTIDE SEQUENCE [LARGE SCALE GENOMIC DNA]</scope>
    <source>
        <strain evidence="8 9">AF16</strain>
    </source>
</reference>
<evidence type="ECO:0000256" key="2">
    <source>
        <dbReference type="ARBA" id="ARBA00007743"/>
    </source>
</evidence>
<evidence type="ECO:0000256" key="7">
    <source>
        <dbReference type="SAM" id="Phobius"/>
    </source>
</evidence>
<feature type="transmembrane region" description="Helical" evidence="7">
    <location>
        <begin position="129"/>
        <end position="152"/>
    </location>
</feature>
<keyword evidence="4 7" id="KW-1133">Transmembrane helix</keyword>
<evidence type="ECO:0000313" key="8">
    <source>
        <dbReference type="EMBL" id="CAP37496.2"/>
    </source>
</evidence>
<comment type="similarity">
    <text evidence="2">Belongs to the TMEM134/TMEM230 family.</text>
</comment>
<evidence type="ECO:0000256" key="4">
    <source>
        <dbReference type="ARBA" id="ARBA00022989"/>
    </source>
</evidence>
<dbReference type="RefSeq" id="XP_045097062.1">
    <property type="nucleotide sequence ID" value="XM_045236649.1"/>
</dbReference>
<feature type="transmembrane region" description="Helical" evidence="7">
    <location>
        <begin position="164"/>
        <end position="184"/>
    </location>
</feature>
<proteinExistence type="inferred from homology"/>
<dbReference type="eggNOG" id="KOG4753">
    <property type="taxonomic scope" value="Eukaryota"/>
</dbReference>
<evidence type="ECO:0000256" key="6">
    <source>
        <dbReference type="SAM" id="MobiDB-lite"/>
    </source>
</evidence>
<evidence type="ECO:0000256" key="5">
    <source>
        <dbReference type="ARBA" id="ARBA00023136"/>
    </source>
</evidence>
<dbReference type="GO" id="GO:0016020">
    <property type="term" value="C:membrane"/>
    <property type="evidence" value="ECO:0007669"/>
    <property type="project" value="UniProtKB-SubCell"/>
</dbReference>
<gene>
    <name evidence="8 10" type="ORF">CBG20494</name>
    <name evidence="8" type="ORF">CBG_20494</name>
</gene>
<protein>
    <submittedName>
        <fullName evidence="8">Protein CBG20494</fullName>
    </submittedName>
</protein>
<sequence>MPSMPGHQRNVSQGQHNDSFVFNSKKWIPKRKKKNNICLLFSPDPPRFFVLLPLIVDRGAESDEEDVEKLAGRATPVEGRTTISMENDDAPYGNGGVYPGSSPPFSPSRPQDNKSSGLCSPQLRSNIKVIIGSIVLTAVGAILLAWGCWVAMNPEEAHSGMQHWVFFFAGLVCFIPGFYHVYYVTCTLCGRPGYSFDKLPTFNR</sequence>